<dbReference type="PROSITE" id="PS00109">
    <property type="entry name" value="PROTEIN_KINASE_TYR"/>
    <property type="match status" value="1"/>
</dbReference>
<dbReference type="Gene3D" id="1.10.510.10">
    <property type="entry name" value="Transferase(Phosphotransferase) domain 1"/>
    <property type="match status" value="1"/>
</dbReference>
<dbReference type="PANTHER" id="PTHR11807">
    <property type="entry name" value="ATPASES OF THE PP SUPERFAMILY-RELATED"/>
    <property type="match status" value="1"/>
</dbReference>
<feature type="transmembrane region" description="Helical" evidence="20">
    <location>
        <begin position="1035"/>
        <end position="1058"/>
    </location>
</feature>
<comment type="catalytic activity">
    <reaction evidence="17">
        <text>L-tyrosyl-[protein] + ATP = O-phospho-L-tyrosyl-[protein] + ADP + H(+)</text>
        <dbReference type="Rhea" id="RHEA:10596"/>
        <dbReference type="Rhea" id="RHEA-COMP:10136"/>
        <dbReference type="Rhea" id="RHEA-COMP:20101"/>
        <dbReference type="ChEBI" id="CHEBI:15378"/>
        <dbReference type="ChEBI" id="CHEBI:30616"/>
        <dbReference type="ChEBI" id="CHEBI:46858"/>
        <dbReference type="ChEBI" id="CHEBI:61978"/>
        <dbReference type="ChEBI" id="CHEBI:456216"/>
        <dbReference type="EC" id="2.7.10.1"/>
    </reaction>
</comment>
<keyword evidence="5 18" id="KW-0808">Transferase</keyword>
<comment type="function">
    <text evidence="18">Plays a central role in 2-thiolation of mcm(5)S(2)U at tRNA wobble positions of tRNA(Lys), tRNA(Glu) and tRNA(Gln). Directly binds tRNAs and probably acts by catalyzing adenylation of tRNAs, an intermediate required for 2-thiolation. It is unclear whether it acts as a sulfurtransferase that transfers sulfur from thiocarboxylated URM1 onto the uridine of tRNAs at wobble position.</text>
</comment>
<dbReference type="SMART" id="SM00060">
    <property type="entry name" value="FN3"/>
    <property type="match status" value="3"/>
</dbReference>
<evidence type="ECO:0000256" key="11">
    <source>
        <dbReference type="ARBA" id="ARBA00022884"/>
    </source>
</evidence>
<evidence type="ECO:0000256" key="14">
    <source>
        <dbReference type="ARBA" id="ARBA00023137"/>
    </source>
</evidence>
<dbReference type="InterPro" id="IPR011063">
    <property type="entry name" value="TilS/TtcA_N"/>
</dbReference>
<accession>A0ABR4QL64</accession>
<keyword evidence="3" id="KW-0597">Phosphoprotein</keyword>
<dbReference type="Proteomes" id="UP001651158">
    <property type="component" value="Unassembled WGS sequence"/>
</dbReference>
<dbReference type="InterPro" id="IPR013783">
    <property type="entry name" value="Ig-like_fold"/>
</dbReference>
<keyword evidence="14" id="KW-0829">Tyrosine-protein kinase</keyword>
<name>A0ABR4QL64_9CEST</name>
<feature type="region of interest" description="Disordered" evidence="19">
    <location>
        <begin position="1318"/>
        <end position="1337"/>
    </location>
</feature>
<evidence type="ECO:0000313" key="23">
    <source>
        <dbReference type="Proteomes" id="UP001651158"/>
    </source>
</evidence>
<dbReference type="CDD" id="cd00064">
    <property type="entry name" value="FU"/>
    <property type="match status" value="1"/>
</dbReference>
<dbReference type="Pfam" id="PF07714">
    <property type="entry name" value="PK_Tyr_Ser-Thr"/>
    <property type="match status" value="2"/>
</dbReference>
<comment type="caution">
    <text evidence="22">The sequence shown here is derived from an EMBL/GenBank/DDBJ whole genome shotgun (WGS) entry which is preliminary data.</text>
</comment>
<feature type="region of interest" description="Disordered" evidence="19">
    <location>
        <begin position="1258"/>
        <end position="1297"/>
    </location>
</feature>
<dbReference type="InterPro" id="IPR000494">
    <property type="entry name" value="Rcpt_L-dom"/>
</dbReference>
<dbReference type="InterPro" id="IPR036941">
    <property type="entry name" value="Rcpt_L-dom_sf"/>
</dbReference>
<reference evidence="22 23" key="1">
    <citation type="journal article" date="2022" name="Front. Cell. Infect. Microbiol.">
        <title>The Genomes of Two Strains of Taenia crassiceps the Animal Model for the Study of Human Cysticercosis.</title>
        <authorList>
            <person name="Bobes R.J."/>
            <person name="Estrada K."/>
            <person name="Rios-Valencia D.G."/>
            <person name="Calderon-Gallegos A."/>
            <person name="de la Torre P."/>
            <person name="Carrero J.C."/>
            <person name="Sanchez-Flores A."/>
            <person name="Laclette J.P."/>
        </authorList>
    </citation>
    <scope>NUCLEOTIDE SEQUENCE [LARGE SCALE GENOMIC DNA]</scope>
    <source>
        <strain evidence="22">WFUcys</strain>
    </source>
</reference>
<dbReference type="NCBIfam" id="TIGR00269">
    <property type="entry name" value="TIGR00269 family protein"/>
    <property type="match status" value="1"/>
</dbReference>
<keyword evidence="15" id="KW-0675">Receptor</keyword>
<evidence type="ECO:0000256" key="5">
    <source>
        <dbReference type="ARBA" id="ARBA00022679"/>
    </source>
</evidence>
<protein>
    <recommendedName>
        <fullName evidence="18">Cytoplasmic tRNA 2-thiolation protein 1</fullName>
        <ecNumber evidence="18">2.7.7.-</ecNumber>
    </recommendedName>
    <alternativeName>
        <fullName evidence="18">Cytoplasmic tRNA adenylyltransferase 1</fullName>
    </alternativeName>
</protein>
<dbReference type="InterPro" id="IPR020635">
    <property type="entry name" value="Tyr_kinase_cat_dom"/>
</dbReference>
<dbReference type="SMART" id="SM00219">
    <property type="entry name" value="TyrKc"/>
    <property type="match status" value="1"/>
</dbReference>
<dbReference type="EMBL" id="JAKROA010000002">
    <property type="protein sequence ID" value="KAL5110308.1"/>
    <property type="molecule type" value="Genomic_DNA"/>
</dbReference>
<evidence type="ECO:0000256" key="1">
    <source>
        <dbReference type="ARBA" id="ARBA00004479"/>
    </source>
</evidence>
<dbReference type="PRINTS" id="PR00109">
    <property type="entry name" value="TYRKINASE"/>
</dbReference>
<feature type="domain" description="Protein kinase" evidence="21">
    <location>
        <begin position="1097"/>
        <end position="1547"/>
    </location>
</feature>
<evidence type="ECO:0000313" key="22">
    <source>
        <dbReference type="EMBL" id="KAL5110308.1"/>
    </source>
</evidence>
<dbReference type="Gene3D" id="2.60.40.10">
    <property type="entry name" value="Immunoglobulins"/>
    <property type="match status" value="3"/>
</dbReference>
<dbReference type="Gene3D" id="3.40.50.620">
    <property type="entry name" value="HUPs"/>
    <property type="match status" value="1"/>
</dbReference>
<dbReference type="InterPro" id="IPR011009">
    <property type="entry name" value="Kinase-like_dom_sf"/>
</dbReference>
<evidence type="ECO:0000259" key="21">
    <source>
        <dbReference type="PROSITE" id="PS50011"/>
    </source>
</evidence>
<evidence type="ECO:0000256" key="12">
    <source>
        <dbReference type="ARBA" id="ARBA00022989"/>
    </source>
</evidence>
<keyword evidence="2 18" id="KW-0963">Cytoplasm</keyword>
<dbReference type="InterPro" id="IPR000541">
    <property type="entry name" value="Ncs6/Tuc1/Ctu1"/>
</dbReference>
<evidence type="ECO:0000256" key="6">
    <source>
        <dbReference type="ARBA" id="ARBA00022692"/>
    </source>
</evidence>
<dbReference type="SUPFAM" id="SSF57184">
    <property type="entry name" value="Growth factor receptor domain"/>
    <property type="match status" value="1"/>
</dbReference>
<keyword evidence="23" id="KW-1185">Reference proteome</keyword>
<gene>
    <name evidence="22" type="ORF">TcWFU_004815</name>
</gene>
<dbReference type="InterPro" id="IPR014729">
    <property type="entry name" value="Rossmann-like_a/b/a_fold"/>
</dbReference>
<dbReference type="Pfam" id="PF01030">
    <property type="entry name" value="Recep_L_domain"/>
    <property type="match status" value="1"/>
</dbReference>
<keyword evidence="16" id="KW-0325">Glycoprotein</keyword>
<dbReference type="CDD" id="cd01713">
    <property type="entry name" value="CTU1-like"/>
    <property type="match status" value="1"/>
</dbReference>
<dbReference type="SUPFAM" id="SSF49265">
    <property type="entry name" value="Fibronectin type III"/>
    <property type="match status" value="2"/>
</dbReference>
<comment type="subcellular location">
    <subcellularLocation>
        <location evidence="18">Cytoplasm</location>
    </subcellularLocation>
    <subcellularLocation>
        <location evidence="1">Membrane</location>
        <topology evidence="1">Single-pass type I membrane protein</topology>
    </subcellularLocation>
</comment>
<keyword evidence="10" id="KW-0067">ATP-binding</keyword>
<evidence type="ECO:0000256" key="19">
    <source>
        <dbReference type="SAM" id="MobiDB-lite"/>
    </source>
</evidence>
<dbReference type="InterPro" id="IPR006211">
    <property type="entry name" value="Furin-like_Cys-rich_dom"/>
</dbReference>
<evidence type="ECO:0000256" key="10">
    <source>
        <dbReference type="ARBA" id="ARBA00022840"/>
    </source>
</evidence>
<dbReference type="InterPro" id="IPR009030">
    <property type="entry name" value="Growth_fac_rcpt_cys_sf"/>
</dbReference>
<proteinExistence type="inferred from homology"/>
<dbReference type="InterPro" id="IPR008266">
    <property type="entry name" value="Tyr_kinase_AS"/>
</dbReference>
<keyword evidence="4 18" id="KW-0820">tRNA-binding</keyword>
<feature type="region of interest" description="Disordered" evidence="19">
    <location>
        <begin position="1603"/>
        <end position="1627"/>
    </location>
</feature>
<comment type="similarity">
    <text evidence="18">Belongs to the TtcA family. CTU1/NCS6/ATPBD3 subfamily.</text>
</comment>
<feature type="compositionally biased region" description="Basic and acidic residues" evidence="19">
    <location>
        <begin position="1648"/>
        <end position="1661"/>
    </location>
</feature>
<keyword evidence="12 20" id="KW-1133">Transmembrane helix</keyword>
<evidence type="ECO:0000256" key="20">
    <source>
        <dbReference type="SAM" id="Phobius"/>
    </source>
</evidence>
<evidence type="ECO:0000256" key="9">
    <source>
        <dbReference type="ARBA" id="ARBA00022777"/>
    </source>
</evidence>
<evidence type="ECO:0000256" key="15">
    <source>
        <dbReference type="ARBA" id="ARBA00023170"/>
    </source>
</evidence>
<dbReference type="EC" id="2.7.7.-" evidence="18"/>
<dbReference type="Gene3D" id="3.80.20.20">
    <property type="entry name" value="Receptor L-domain"/>
    <property type="match status" value="2"/>
</dbReference>
<evidence type="ECO:0000256" key="3">
    <source>
        <dbReference type="ARBA" id="ARBA00022553"/>
    </source>
</evidence>
<dbReference type="InterPro" id="IPR000719">
    <property type="entry name" value="Prot_kinase_dom"/>
</dbReference>
<sequence length="2049" mass="225349">MTKLPVNASIPNLREITGFLVIYDLTGLDGLATLFPKLTVIRGRSLISNFALVIRSTSLKTIGLPSLRVIQRGGVRVDLNTNLCYVRTVNWSYILGNQTTAAAPIRLLTNRLICPDTCQPECVASAPEPISLSEGKGASREKDAKLGHCWSSSYCQSICSSNCTNRGLACRMDNTQLCCHEECLAGCYGPGPGACVACKGALHREVCVSHCPPATYLFHGRRCVTASECFNMSSTYRLPHTVGSSGSSIAGFGTSVTTNTTTPVATTTVRQFAIHQGRCVPDCPSGHQRDEVSGQCLPCGDKCPRIRCHHMLISSLKSLSKLKDCYSVTDLYISIHEGDTALIQQQFDEAFSSLREVESIKVVRATALNSLAFLRHVKRINNIPNPSPNVTVIEIRGNDNLLELWPPPAKNETGGLQVVSEGLVHFILNRYLCPKKITDLVKAGALVLPGGRNFRTEELELAEATNGKLGFCETTQISLELKDVFSSTAVIQWPRFFDNRSTGQPASTLVLVFFQATTKNLTVYSNRLSCGDDSWKMIPSICNTSIIREVGGKNVAFCSKVLTALQPATRYAVYVESKTLFSQRGAISNIAYFTTNPSNPSHPRLERLQALNESRISVRWSPPQYSNGPLAVYLLWFRAIHIDPEPYLHRDFCFLTPDWLSSTITPSYHVGTSRLTGIYWSHAKFYPSICPDSRCSFPAFHGSLWMVDAHDDPLPVVFGNRLSRVLQDGEVGLFVLNVDEEGQIHGNGISAVVQTGKKSFTSILSHLRSFSQYVVELQACQKPSDNSDFPWTDLMDPESSVEIELTDKWKNYLLRYCSHRVFRTQRTLPSAGADNVNFESIKSEQDAAGTVYVSWAEPANPNGVILYYVLRYRRAEQAPVLKANATKAPVMQQNKSESEELIPESELPSDSKVWSTLCVTRASWQSAGFPGSEGGIGGNGGFLGGRGRVLSGSGTKRHMRSLTTTLEGSRPFSGPNFSTRASLSRQSNLSLGGAELLNLLPGFYELQIMAVSLAGNSSWTPPLLFEVTTSPVDTIITVTAICVSVVSVLLALIIACIIHRIRKKRLMDSEWNSPNPEYWHVYEVDDWEMQLEDIDTLNFRHPLGRGNFGMVYRGFVRTLRTPAHCFYTEPHNIPAAIKTLSSTCTVFDRRDFITEACYMKQFQSFHIVRLFGIVSKCSPFSAAARTFRGGGGSGSGSGGGDDGGGGSFSVARTKFRSNLCRLLGGGDFWRQNRPKRQAVPVPIKKKPLSLSAEEAMISNTGNGGSLTHTTRTPSSEMSTTAKAHNGSNGTTDASPRKRVWTRGGRFGRSSFSRLLMKNQKDRKVTSTTQDEAGVATAQHCSSSDSIRPFSQYGLFVVMELMENGDLASYLRKLGDSGIGFVKPAQAYLWAVQIADGMAYLERKKYVHRDLAARNCLVDGRGVVKVGDFGLCRDVYERNYYHKVGAGKLPVRWMAPESLQSAYFTSRSDVWSFGVVLWEIATMACLPYQGMSHNEVISYVLDGNTLVSAGAPINCPPLLQSVMLYCWSYRPAQRPTFLHLLFLLAPRFADADFRQASYFYVGDTFTQQPPPCLDFEKSTSNSAVAAPIPAADFADLPSLIKTVLGPPHGAGGSGDSNSLSEDSPHPTVAICTSSTSTSHFYSPSSDLVKEQSIEQSQRRQEQDIEDGAAAGNGSSLDGGDRIAGQSDPRVATNGLVKMFVCARCESKGLIKRPKTGDVLCRACFLWCFEEEIHWTIASARLLRRGDKVAIGASGGKDSTVLAYVMKLLNDRYDYGVELILLSIDEGIAGYRDDSLESVKRNKEQYGLPLRILSYKDLYGWSMDDIVQKIGLKNNCTFCGVFRRQALDRGAALVGANKICTGHNADDIAETIMMNVLRCDISRLKRCTDIITGADGALPRFKPFKYAYEKEIVMYAHVRKLDYFSTECKYAPNSYRGHVRSYIKDLEKLRPRSILDIISSGEQMVIREDVKVAVQGTCVACGYISSQEFCQACILLKTLNDGLPKLAIGEGGIIRRPRSKKLTEEVAKSLKEVALDKDTSCDIGCTTSCPP</sequence>
<dbReference type="SUPFAM" id="SSF56112">
    <property type="entry name" value="Protein kinase-like (PK-like)"/>
    <property type="match status" value="1"/>
</dbReference>
<keyword evidence="8" id="KW-0547">Nucleotide-binding</keyword>
<comment type="pathway">
    <text evidence="18">tRNA modification; 5-methoxycarbonylmethyl-2-thiouridine-tRNA biosynthesis.</text>
</comment>
<dbReference type="PANTHER" id="PTHR11807:SF12">
    <property type="entry name" value="CYTOPLASMIC TRNA 2-THIOLATION PROTEIN 1"/>
    <property type="match status" value="1"/>
</dbReference>
<evidence type="ECO:0000256" key="17">
    <source>
        <dbReference type="ARBA" id="ARBA00051243"/>
    </source>
</evidence>
<evidence type="ECO:0000256" key="13">
    <source>
        <dbReference type="ARBA" id="ARBA00023136"/>
    </source>
</evidence>
<dbReference type="Gene3D" id="2.10.220.10">
    <property type="entry name" value="Hormone Receptor, Insulin-like Growth Factor Receptor 1, Chain A, domain 2"/>
    <property type="match status" value="1"/>
</dbReference>
<dbReference type="SUPFAM" id="SSF52402">
    <property type="entry name" value="Adenine nucleotide alpha hydrolases-like"/>
    <property type="match status" value="1"/>
</dbReference>
<feature type="region of interest" description="Disordered" evidence="19">
    <location>
        <begin position="1648"/>
        <end position="1686"/>
    </location>
</feature>
<evidence type="ECO:0000256" key="2">
    <source>
        <dbReference type="ARBA" id="ARBA00022490"/>
    </source>
</evidence>
<evidence type="ECO:0000256" key="16">
    <source>
        <dbReference type="ARBA" id="ARBA00023180"/>
    </source>
</evidence>
<dbReference type="SUPFAM" id="SSF52058">
    <property type="entry name" value="L domain-like"/>
    <property type="match status" value="2"/>
</dbReference>
<dbReference type="InterPro" id="IPR032442">
    <property type="entry name" value="CTU1_C"/>
</dbReference>
<dbReference type="InterPro" id="IPR006212">
    <property type="entry name" value="Furin_repeat"/>
</dbReference>
<dbReference type="InterPro" id="IPR001245">
    <property type="entry name" value="Ser-Thr/Tyr_kinase_cat_dom"/>
</dbReference>
<feature type="compositionally biased region" description="Polar residues" evidence="19">
    <location>
        <begin position="1258"/>
        <end position="1293"/>
    </location>
</feature>
<dbReference type="InterPro" id="IPR056369">
    <property type="entry name" value="CTU1-like_ATP-bd"/>
</dbReference>
<keyword evidence="13 20" id="KW-0472">Membrane</keyword>
<keyword evidence="6 20" id="KW-0812">Transmembrane</keyword>
<keyword evidence="11 18" id="KW-0694">RNA-binding</keyword>
<dbReference type="Pfam" id="PF00757">
    <property type="entry name" value="Furin-like"/>
    <property type="match status" value="1"/>
</dbReference>
<dbReference type="SMART" id="SM00261">
    <property type="entry name" value="FU"/>
    <property type="match status" value="1"/>
</dbReference>
<keyword evidence="7 18" id="KW-0819">tRNA processing</keyword>
<dbReference type="Gene3D" id="3.30.200.20">
    <property type="entry name" value="Phosphorylase Kinase, domain 1"/>
    <property type="match status" value="1"/>
</dbReference>
<dbReference type="HAMAP" id="MF_03053">
    <property type="entry name" value="CTU1"/>
    <property type="match status" value="1"/>
</dbReference>
<keyword evidence="9" id="KW-0418">Kinase</keyword>
<organism evidence="22 23">
    <name type="scientific">Taenia crassiceps</name>
    <dbReference type="NCBI Taxonomy" id="6207"/>
    <lineage>
        <taxon>Eukaryota</taxon>
        <taxon>Metazoa</taxon>
        <taxon>Spiralia</taxon>
        <taxon>Lophotrochozoa</taxon>
        <taxon>Platyhelminthes</taxon>
        <taxon>Cestoda</taxon>
        <taxon>Eucestoda</taxon>
        <taxon>Cyclophyllidea</taxon>
        <taxon>Taeniidae</taxon>
        <taxon>Taenia</taxon>
    </lineage>
</organism>
<dbReference type="InterPro" id="IPR003961">
    <property type="entry name" value="FN3_dom"/>
</dbReference>
<dbReference type="Pfam" id="PF01171">
    <property type="entry name" value="ATP_bind_3"/>
    <property type="match status" value="1"/>
</dbReference>
<dbReference type="Pfam" id="PF16503">
    <property type="entry name" value="zn-ribbon_14"/>
    <property type="match status" value="1"/>
</dbReference>
<evidence type="ECO:0000256" key="7">
    <source>
        <dbReference type="ARBA" id="ARBA00022694"/>
    </source>
</evidence>
<dbReference type="InterPro" id="IPR036116">
    <property type="entry name" value="FN3_sf"/>
</dbReference>
<evidence type="ECO:0000256" key="18">
    <source>
        <dbReference type="HAMAP-Rule" id="MF_03053"/>
    </source>
</evidence>
<evidence type="ECO:0000256" key="8">
    <source>
        <dbReference type="ARBA" id="ARBA00022741"/>
    </source>
</evidence>
<dbReference type="PROSITE" id="PS50011">
    <property type="entry name" value="PROTEIN_KINASE_DOM"/>
    <property type="match status" value="1"/>
</dbReference>
<evidence type="ECO:0000256" key="4">
    <source>
        <dbReference type="ARBA" id="ARBA00022555"/>
    </source>
</evidence>